<feature type="region of interest" description="Disordered" evidence="1">
    <location>
        <begin position="1"/>
        <end position="69"/>
    </location>
</feature>
<organism evidence="2 3">
    <name type="scientific">Vespula pensylvanica</name>
    <name type="common">Western yellow jacket</name>
    <name type="synonym">Wasp</name>
    <dbReference type="NCBI Taxonomy" id="30213"/>
    <lineage>
        <taxon>Eukaryota</taxon>
        <taxon>Metazoa</taxon>
        <taxon>Ecdysozoa</taxon>
        <taxon>Arthropoda</taxon>
        <taxon>Hexapoda</taxon>
        <taxon>Insecta</taxon>
        <taxon>Pterygota</taxon>
        <taxon>Neoptera</taxon>
        <taxon>Endopterygota</taxon>
        <taxon>Hymenoptera</taxon>
        <taxon>Apocrita</taxon>
        <taxon>Aculeata</taxon>
        <taxon>Vespoidea</taxon>
        <taxon>Vespidae</taxon>
        <taxon>Vespinae</taxon>
        <taxon>Vespula</taxon>
    </lineage>
</organism>
<evidence type="ECO:0000256" key="1">
    <source>
        <dbReference type="SAM" id="MobiDB-lite"/>
    </source>
</evidence>
<feature type="compositionally biased region" description="Basic and acidic residues" evidence="1">
    <location>
        <begin position="29"/>
        <end position="54"/>
    </location>
</feature>
<proteinExistence type="predicted"/>
<evidence type="ECO:0000313" key="3">
    <source>
        <dbReference type="Proteomes" id="UP000600918"/>
    </source>
</evidence>
<dbReference type="EMBL" id="JACSDY010000019">
    <property type="protein sequence ID" value="KAF7398131.1"/>
    <property type="molecule type" value="Genomic_DNA"/>
</dbReference>
<keyword evidence="3" id="KW-1185">Reference proteome</keyword>
<gene>
    <name evidence="2" type="ORF">H0235_016139</name>
</gene>
<name>A0A834K6D8_VESPE</name>
<sequence>MGPRVWYDAIMQQGTLGDGGKEKKRREEKRREEKRREEKRREEKRREEKKREESSAYIGRPGGASPACSAFADSSIKDITKSTLDENTLPLYRTANRTKTLYVCCYIVGPQSSPPRPPIAQLKVHCFQPHYYHQGDPLPIQGDHQRHHRKTSYVTTDAQRPPQHHQKGPTAISPYIQCLEQWPPDRNYWLDSQHTRDSRVVVVRSDVSDMPEAEALVMTSNRERKN</sequence>
<dbReference type="Proteomes" id="UP000600918">
    <property type="component" value="Unassembled WGS sequence"/>
</dbReference>
<dbReference type="AlphaFoldDB" id="A0A834K6D8"/>
<evidence type="ECO:0000313" key="2">
    <source>
        <dbReference type="EMBL" id="KAF7398131.1"/>
    </source>
</evidence>
<protein>
    <submittedName>
        <fullName evidence="2">Uncharacterized protein</fullName>
    </submittedName>
</protein>
<reference evidence="2" key="1">
    <citation type="journal article" date="2020" name="G3 (Bethesda)">
        <title>High-Quality Assemblies for Three Invasive Social Wasps from the &lt;i&gt;Vespula&lt;/i&gt; Genus.</title>
        <authorList>
            <person name="Harrop T.W.R."/>
            <person name="Guhlin J."/>
            <person name="McLaughlin G.M."/>
            <person name="Permina E."/>
            <person name="Stockwell P."/>
            <person name="Gilligan J."/>
            <person name="Le Lec M.F."/>
            <person name="Gruber M.A.M."/>
            <person name="Quinn O."/>
            <person name="Lovegrove M."/>
            <person name="Duncan E.J."/>
            <person name="Remnant E.J."/>
            <person name="Van Eeckhoven J."/>
            <person name="Graham B."/>
            <person name="Knapp R.A."/>
            <person name="Langford K.W."/>
            <person name="Kronenberg Z."/>
            <person name="Press M.O."/>
            <person name="Eacker S.M."/>
            <person name="Wilson-Rankin E.E."/>
            <person name="Purcell J."/>
            <person name="Lester P.J."/>
            <person name="Dearden P.K."/>
        </authorList>
    </citation>
    <scope>NUCLEOTIDE SEQUENCE</scope>
    <source>
        <strain evidence="2">Volc-1</strain>
    </source>
</reference>
<accession>A0A834K6D8</accession>
<comment type="caution">
    <text evidence="2">The sequence shown here is derived from an EMBL/GenBank/DDBJ whole genome shotgun (WGS) entry which is preliminary data.</text>
</comment>